<gene>
    <name evidence="1" type="ORF">RHO25_009010</name>
</gene>
<proteinExistence type="predicted"/>
<accession>A0ABZ0NXQ1</accession>
<organism evidence="1 2">
    <name type="scientific">Cercospora beticola</name>
    <name type="common">Sugarbeet leaf spot fungus</name>
    <dbReference type="NCBI Taxonomy" id="122368"/>
    <lineage>
        <taxon>Eukaryota</taxon>
        <taxon>Fungi</taxon>
        <taxon>Dikarya</taxon>
        <taxon>Ascomycota</taxon>
        <taxon>Pezizomycotina</taxon>
        <taxon>Dothideomycetes</taxon>
        <taxon>Dothideomycetidae</taxon>
        <taxon>Mycosphaerellales</taxon>
        <taxon>Mycosphaerellaceae</taxon>
        <taxon>Cercospora</taxon>
    </lineage>
</organism>
<dbReference type="RefSeq" id="XP_065459206.1">
    <property type="nucleotide sequence ID" value="XM_065603134.1"/>
</dbReference>
<name>A0ABZ0NXQ1_CERBT</name>
<sequence length="132" mass="14796">MPPSRIIQGQSIDAELPVLGPSTQEATDVPRALATHTGDIHKEFVRAYDWAQRLSIGRFYGYLILAQQAVAGPRFGDDYVRLWTHDAALQISNVPLDGFMFRLHPNSASLLIHVSCVPPEAQQERMLFRGIR</sequence>
<evidence type="ECO:0000313" key="1">
    <source>
        <dbReference type="EMBL" id="WPB04364.1"/>
    </source>
</evidence>
<reference evidence="1 2" key="1">
    <citation type="submission" date="2023-09" db="EMBL/GenBank/DDBJ databases">
        <title>Complete-Gapless Cercospora beticola genome.</title>
        <authorList>
            <person name="Wyatt N.A."/>
            <person name="Spanner R.E."/>
            <person name="Bolton M.D."/>
        </authorList>
    </citation>
    <scope>NUCLEOTIDE SEQUENCE [LARGE SCALE GENOMIC DNA]</scope>
    <source>
        <strain evidence="1">Cb09-40</strain>
    </source>
</reference>
<protein>
    <submittedName>
        <fullName evidence="1">Uncharacterized protein</fullName>
    </submittedName>
</protein>
<dbReference type="Proteomes" id="UP001302367">
    <property type="component" value="Chromosome 5"/>
</dbReference>
<dbReference type="GeneID" id="90644526"/>
<keyword evidence="2" id="KW-1185">Reference proteome</keyword>
<evidence type="ECO:0000313" key="2">
    <source>
        <dbReference type="Proteomes" id="UP001302367"/>
    </source>
</evidence>
<dbReference type="EMBL" id="CP134188">
    <property type="protein sequence ID" value="WPB04364.1"/>
    <property type="molecule type" value="Genomic_DNA"/>
</dbReference>